<dbReference type="EMBL" id="BSTX01000008">
    <property type="protein sequence ID" value="GLZ82004.1"/>
    <property type="molecule type" value="Genomic_DNA"/>
</dbReference>
<keyword evidence="1" id="KW-0812">Transmembrane</keyword>
<reference evidence="2" key="1">
    <citation type="submission" date="2023-03" db="EMBL/GenBank/DDBJ databases">
        <title>Actinorhabdospora filicis NBRC 111898.</title>
        <authorList>
            <person name="Ichikawa N."/>
            <person name="Sato H."/>
            <person name="Tonouchi N."/>
        </authorList>
    </citation>
    <scope>NUCLEOTIDE SEQUENCE</scope>
    <source>
        <strain evidence="2">NBRC 111898</strain>
    </source>
</reference>
<evidence type="ECO:0008006" key="4">
    <source>
        <dbReference type="Google" id="ProtNLM"/>
    </source>
</evidence>
<keyword evidence="1" id="KW-1133">Transmembrane helix</keyword>
<accession>A0A9W6SSD0</accession>
<keyword evidence="3" id="KW-1185">Reference proteome</keyword>
<proteinExistence type="predicted"/>
<keyword evidence="1" id="KW-0472">Membrane</keyword>
<feature type="transmembrane region" description="Helical" evidence="1">
    <location>
        <begin position="9"/>
        <end position="31"/>
    </location>
</feature>
<sequence>MAFEEKRAWIFIAVTLAAYLTYVAVVVTGAGDGPLAEASYVPAMLWSIGGAIVASVAAEVVVVAVGGRGQRRKDERDREIDRFGTWVGHAFLVIGGVAAMVMAMLETPYFWIANAVYLCFALSSLLGALARIAAYRRGFQPW</sequence>
<dbReference type="AlphaFoldDB" id="A0A9W6SSD0"/>
<feature type="transmembrane region" description="Helical" evidence="1">
    <location>
        <begin position="111"/>
        <end position="134"/>
    </location>
</feature>
<dbReference type="Proteomes" id="UP001165079">
    <property type="component" value="Unassembled WGS sequence"/>
</dbReference>
<organism evidence="2 3">
    <name type="scientific">Actinorhabdospora filicis</name>
    <dbReference type="NCBI Taxonomy" id="1785913"/>
    <lineage>
        <taxon>Bacteria</taxon>
        <taxon>Bacillati</taxon>
        <taxon>Actinomycetota</taxon>
        <taxon>Actinomycetes</taxon>
        <taxon>Micromonosporales</taxon>
        <taxon>Micromonosporaceae</taxon>
        <taxon>Actinorhabdospora</taxon>
    </lineage>
</organism>
<dbReference type="RefSeq" id="WP_285667569.1">
    <property type="nucleotide sequence ID" value="NZ_BSTX01000008.1"/>
</dbReference>
<gene>
    <name evidence="2" type="ORF">Afil01_68110</name>
</gene>
<feature type="transmembrane region" description="Helical" evidence="1">
    <location>
        <begin position="86"/>
        <end position="105"/>
    </location>
</feature>
<protein>
    <recommendedName>
        <fullName evidence="4">DUF2178 domain-containing protein</fullName>
    </recommendedName>
</protein>
<evidence type="ECO:0000313" key="3">
    <source>
        <dbReference type="Proteomes" id="UP001165079"/>
    </source>
</evidence>
<comment type="caution">
    <text evidence="2">The sequence shown here is derived from an EMBL/GenBank/DDBJ whole genome shotgun (WGS) entry which is preliminary data.</text>
</comment>
<name>A0A9W6SSD0_9ACTN</name>
<feature type="transmembrane region" description="Helical" evidence="1">
    <location>
        <begin position="43"/>
        <end position="65"/>
    </location>
</feature>
<evidence type="ECO:0000256" key="1">
    <source>
        <dbReference type="SAM" id="Phobius"/>
    </source>
</evidence>
<evidence type="ECO:0000313" key="2">
    <source>
        <dbReference type="EMBL" id="GLZ82004.1"/>
    </source>
</evidence>